<feature type="transmembrane region" description="Helical" evidence="19">
    <location>
        <begin position="115"/>
        <end position="138"/>
    </location>
</feature>
<dbReference type="KEGG" id="hgn:E6W36_08980"/>
<keyword evidence="12 19" id="KW-1133">Transmembrane helix</keyword>
<dbReference type="RefSeq" id="WP_222872439.1">
    <property type="nucleotide sequence ID" value="NZ_CP039704.1"/>
</dbReference>
<protein>
    <recommendedName>
        <fullName evidence="6 19">Adenosylcobinamide-GDP ribazoletransferase</fullName>
        <ecNumber evidence="5 19">2.7.8.26</ecNumber>
    </recommendedName>
    <alternativeName>
        <fullName evidence="16 19">Cobalamin synthase</fullName>
    </alternativeName>
    <alternativeName>
        <fullName evidence="15 19">Cobalamin-5'-phosphate synthase</fullName>
    </alternativeName>
</protein>
<gene>
    <name evidence="19" type="primary">cobS</name>
    <name evidence="20" type="ORF">E6W36_08980</name>
</gene>
<comment type="cofactor">
    <cofactor evidence="1 19">
        <name>Mg(2+)</name>
        <dbReference type="ChEBI" id="CHEBI:18420"/>
    </cofactor>
</comment>
<feature type="transmembrane region" description="Helical" evidence="19">
    <location>
        <begin position="62"/>
        <end position="80"/>
    </location>
</feature>
<evidence type="ECO:0000256" key="13">
    <source>
        <dbReference type="ARBA" id="ARBA00023136"/>
    </source>
</evidence>
<dbReference type="GO" id="GO:0008818">
    <property type="term" value="F:cobalamin 5'-phosphate synthase activity"/>
    <property type="evidence" value="ECO:0007669"/>
    <property type="project" value="UniProtKB-UniRule"/>
</dbReference>
<keyword evidence="10 19" id="KW-0812">Transmembrane</keyword>
<dbReference type="HAMAP" id="MF_00719">
    <property type="entry name" value="CobS"/>
    <property type="match status" value="1"/>
</dbReference>
<evidence type="ECO:0000256" key="3">
    <source>
        <dbReference type="ARBA" id="ARBA00004663"/>
    </source>
</evidence>
<evidence type="ECO:0000256" key="5">
    <source>
        <dbReference type="ARBA" id="ARBA00013200"/>
    </source>
</evidence>
<comment type="similarity">
    <text evidence="4 19">Belongs to the CobS family.</text>
</comment>
<dbReference type="InterPro" id="IPR003805">
    <property type="entry name" value="CobS"/>
</dbReference>
<evidence type="ECO:0000256" key="17">
    <source>
        <dbReference type="ARBA" id="ARBA00048623"/>
    </source>
</evidence>
<keyword evidence="13 19" id="KW-0472">Membrane</keyword>
<evidence type="ECO:0000256" key="14">
    <source>
        <dbReference type="ARBA" id="ARBA00025228"/>
    </source>
</evidence>
<dbReference type="EMBL" id="CP039704">
    <property type="protein sequence ID" value="QCI79626.1"/>
    <property type="molecule type" value="Genomic_DNA"/>
</dbReference>
<dbReference type="Proteomes" id="UP000298714">
    <property type="component" value="Chromosome"/>
</dbReference>
<evidence type="ECO:0000256" key="11">
    <source>
        <dbReference type="ARBA" id="ARBA00022842"/>
    </source>
</evidence>
<dbReference type="PANTHER" id="PTHR34148">
    <property type="entry name" value="ADENOSYLCOBINAMIDE-GDP RIBAZOLETRANSFERASE"/>
    <property type="match status" value="1"/>
</dbReference>
<dbReference type="UniPathway" id="UPA00148">
    <property type="reaction ID" value="UER00238"/>
</dbReference>
<keyword evidence="9 19" id="KW-0808">Transferase</keyword>
<comment type="function">
    <text evidence="14 19">Joins adenosylcobinamide-GDP and alpha-ribazole to generate adenosylcobalamin (Ado-cobalamin). Also synthesizes adenosylcobalamin 5'-phosphate from adenosylcobinamide-GDP and alpha-ribazole 5'-phosphate.</text>
</comment>
<dbReference type="GO" id="GO:0009236">
    <property type="term" value="P:cobalamin biosynthetic process"/>
    <property type="evidence" value="ECO:0007669"/>
    <property type="project" value="UniProtKB-UniRule"/>
</dbReference>
<dbReference type="AlphaFoldDB" id="A0A4D7CBH7"/>
<evidence type="ECO:0000256" key="6">
    <source>
        <dbReference type="ARBA" id="ARBA00015850"/>
    </source>
</evidence>
<dbReference type="GO" id="GO:0005886">
    <property type="term" value="C:plasma membrane"/>
    <property type="evidence" value="ECO:0007669"/>
    <property type="project" value="UniProtKB-SubCell"/>
</dbReference>
<proteinExistence type="inferred from homology"/>
<sequence>MIRFWLALQFLTRLPTPSTAHLPADAVQAGLRASLPLFPLVGALVGALGAAVLWGAGQAWPWPVAVLLALIVEALTTGAFHEDAVADFCDAVGGGQTRARKLDILKDSRIGSYGALGLLLAVGLRAALLIALPMAAALPALLASATLGRWLILPVMALAPPAAAGLAKDIGAQATWRNVWHGGLWALPGVAWLLLTDAGSLLLALVACSVFALWLRGRLMAWLGGVTGDALGFACYAGQLLLLLAVAA</sequence>
<evidence type="ECO:0000256" key="2">
    <source>
        <dbReference type="ARBA" id="ARBA00004651"/>
    </source>
</evidence>
<comment type="catalytic activity">
    <reaction evidence="17 19">
        <text>alpha-ribazole + adenosylcob(III)inamide-GDP = adenosylcob(III)alamin + GMP + H(+)</text>
        <dbReference type="Rhea" id="RHEA:16049"/>
        <dbReference type="ChEBI" id="CHEBI:10329"/>
        <dbReference type="ChEBI" id="CHEBI:15378"/>
        <dbReference type="ChEBI" id="CHEBI:18408"/>
        <dbReference type="ChEBI" id="CHEBI:58115"/>
        <dbReference type="ChEBI" id="CHEBI:60487"/>
        <dbReference type="EC" id="2.7.8.26"/>
    </reaction>
</comment>
<evidence type="ECO:0000313" key="20">
    <source>
        <dbReference type="EMBL" id="QCI79626.1"/>
    </source>
</evidence>
<comment type="catalytic activity">
    <reaction evidence="18 19">
        <text>alpha-ribazole 5'-phosphate + adenosylcob(III)inamide-GDP = adenosylcob(III)alamin 5'-phosphate + GMP + H(+)</text>
        <dbReference type="Rhea" id="RHEA:23560"/>
        <dbReference type="ChEBI" id="CHEBI:15378"/>
        <dbReference type="ChEBI" id="CHEBI:57918"/>
        <dbReference type="ChEBI" id="CHEBI:58115"/>
        <dbReference type="ChEBI" id="CHEBI:60487"/>
        <dbReference type="ChEBI" id="CHEBI:60493"/>
        <dbReference type="EC" id="2.7.8.26"/>
    </reaction>
</comment>
<dbReference type="EC" id="2.7.8.26" evidence="5 19"/>
<evidence type="ECO:0000256" key="15">
    <source>
        <dbReference type="ARBA" id="ARBA00032605"/>
    </source>
</evidence>
<evidence type="ECO:0000256" key="9">
    <source>
        <dbReference type="ARBA" id="ARBA00022679"/>
    </source>
</evidence>
<dbReference type="PANTHER" id="PTHR34148:SF1">
    <property type="entry name" value="ADENOSYLCOBINAMIDE-GDP RIBAZOLETRANSFERASE"/>
    <property type="match status" value="1"/>
</dbReference>
<reference evidence="21" key="1">
    <citation type="submission" date="2019-04" db="EMBL/GenBank/DDBJ databases">
        <title>Complete genome sequence of Sphingomonas sp. W1-2-3.</title>
        <authorList>
            <person name="Im W.T."/>
        </authorList>
    </citation>
    <scope>NUCLEOTIDE SEQUENCE [LARGE SCALE GENOMIC DNA]</scope>
    <source>
        <strain evidence="21">W1-2-3</strain>
    </source>
</reference>
<comment type="subcellular location">
    <subcellularLocation>
        <location evidence="2 19">Cell membrane</location>
        <topology evidence="2 19">Multi-pass membrane protein</topology>
    </subcellularLocation>
</comment>
<comment type="pathway">
    <text evidence="3 19">Cofactor biosynthesis; adenosylcobalamin biosynthesis; adenosylcobalamin from cob(II)yrinate a,c-diamide: step 7/7.</text>
</comment>
<dbReference type="Pfam" id="PF02654">
    <property type="entry name" value="CobS"/>
    <property type="match status" value="1"/>
</dbReference>
<evidence type="ECO:0000256" key="12">
    <source>
        <dbReference type="ARBA" id="ARBA00022989"/>
    </source>
</evidence>
<evidence type="ECO:0000313" key="21">
    <source>
        <dbReference type="Proteomes" id="UP000298714"/>
    </source>
</evidence>
<evidence type="ECO:0000256" key="18">
    <source>
        <dbReference type="ARBA" id="ARBA00049504"/>
    </source>
</evidence>
<keyword evidence="7 19" id="KW-1003">Cell membrane</keyword>
<dbReference type="GO" id="GO:0051073">
    <property type="term" value="F:adenosylcobinamide-GDP ribazoletransferase activity"/>
    <property type="evidence" value="ECO:0007669"/>
    <property type="project" value="UniProtKB-UniRule"/>
</dbReference>
<organism evidence="20 21">
    <name type="scientific">Hankyongella ginsenosidimutans</name>
    <dbReference type="NCBI Taxonomy" id="1763828"/>
    <lineage>
        <taxon>Bacteria</taxon>
        <taxon>Pseudomonadati</taxon>
        <taxon>Pseudomonadota</taxon>
        <taxon>Alphaproteobacteria</taxon>
        <taxon>Sphingomonadales</taxon>
        <taxon>Sphingomonadaceae</taxon>
        <taxon>Hankyongella</taxon>
    </lineage>
</organism>
<evidence type="ECO:0000256" key="4">
    <source>
        <dbReference type="ARBA" id="ARBA00010561"/>
    </source>
</evidence>
<feature type="transmembrane region" description="Helical" evidence="19">
    <location>
        <begin position="190"/>
        <end position="215"/>
    </location>
</feature>
<evidence type="ECO:0000256" key="10">
    <source>
        <dbReference type="ARBA" id="ARBA00022692"/>
    </source>
</evidence>
<evidence type="ECO:0000256" key="19">
    <source>
        <dbReference type="HAMAP-Rule" id="MF_00719"/>
    </source>
</evidence>
<name>A0A4D7CBH7_9SPHN</name>
<evidence type="ECO:0000256" key="8">
    <source>
        <dbReference type="ARBA" id="ARBA00022573"/>
    </source>
</evidence>
<evidence type="ECO:0000256" key="16">
    <source>
        <dbReference type="ARBA" id="ARBA00032853"/>
    </source>
</evidence>
<evidence type="ECO:0000256" key="7">
    <source>
        <dbReference type="ARBA" id="ARBA00022475"/>
    </source>
</evidence>
<keyword evidence="8 19" id="KW-0169">Cobalamin biosynthesis</keyword>
<keyword evidence="21" id="KW-1185">Reference proteome</keyword>
<accession>A0A4D7CBH7</accession>
<feature type="transmembrane region" description="Helical" evidence="19">
    <location>
        <begin position="222"/>
        <end position="247"/>
    </location>
</feature>
<keyword evidence="11 19" id="KW-0460">Magnesium</keyword>
<evidence type="ECO:0000256" key="1">
    <source>
        <dbReference type="ARBA" id="ARBA00001946"/>
    </source>
</evidence>
<feature type="transmembrane region" description="Helical" evidence="19">
    <location>
        <begin position="36"/>
        <end position="55"/>
    </location>
</feature>